<feature type="compositionally biased region" description="Basic residues" evidence="1">
    <location>
        <begin position="154"/>
        <end position="166"/>
    </location>
</feature>
<accession>A0A267E9J3</accession>
<dbReference type="EMBL" id="NIVC01002497">
    <property type="protein sequence ID" value="PAA57372.1"/>
    <property type="molecule type" value="Genomic_DNA"/>
</dbReference>
<evidence type="ECO:0000313" key="3">
    <source>
        <dbReference type="Proteomes" id="UP000215902"/>
    </source>
</evidence>
<evidence type="ECO:0000313" key="2">
    <source>
        <dbReference type="EMBL" id="PAA57372.1"/>
    </source>
</evidence>
<feature type="compositionally biased region" description="Low complexity" evidence="1">
    <location>
        <begin position="289"/>
        <end position="308"/>
    </location>
</feature>
<feature type="compositionally biased region" description="Low complexity" evidence="1">
    <location>
        <begin position="387"/>
        <end position="398"/>
    </location>
</feature>
<feature type="compositionally biased region" description="Basic residues" evidence="1">
    <location>
        <begin position="52"/>
        <end position="65"/>
    </location>
</feature>
<feature type="compositionally biased region" description="Low complexity" evidence="1">
    <location>
        <begin position="167"/>
        <end position="192"/>
    </location>
</feature>
<feature type="region of interest" description="Disordered" evidence="1">
    <location>
        <begin position="289"/>
        <end position="404"/>
    </location>
</feature>
<feature type="compositionally biased region" description="Polar residues" evidence="1">
    <location>
        <begin position="210"/>
        <end position="224"/>
    </location>
</feature>
<feature type="compositionally biased region" description="Polar residues" evidence="1">
    <location>
        <begin position="329"/>
        <end position="354"/>
    </location>
</feature>
<gene>
    <name evidence="2" type="ORF">BOX15_Mlig010995g2</name>
</gene>
<feature type="compositionally biased region" description="Low complexity" evidence="1">
    <location>
        <begin position="225"/>
        <end position="235"/>
    </location>
</feature>
<name>A0A267E9J3_9PLAT</name>
<feature type="region of interest" description="Disordered" evidence="1">
    <location>
        <begin position="44"/>
        <end position="65"/>
    </location>
</feature>
<comment type="caution">
    <text evidence="2">The sequence shown here is derived from an EMBL/GenBank/DDBJ whole genome shotgun (WGS) entry which is preliminary data.</text>
</comment>
<proteinExistence type="predicted"/>
<dbReference type="AlphaFoldDB" id="A0A267E9J3"/>
<feature type="region of interest" description="Disordered" evidence="1">
    <location>
        <begin position="206"/>
        <end position="248"/>
    </location>
</feature>
<protein>
    <submittedName>
        <fullName evidence="2">Uncharacterized protein</fullName>
    </submittedName>
</protein>
<dbReference type="Proteomes" id="UP000215902">
    <property type="component" value="Unassembled WGS sequence"/>
</dbReference>
<sequence length="404" mass="46006">MPCATNRDWIAGCGTQRDCRRQQQQQISEAGEQSDETSCHLTAMAAASHSSSHGRRSRNPRRRRGYRLFHRPVAVHGNYYAMPFPPPETLRLAAGFASIAVLGDDGDSRSGGDKDSASGDAWQDLEIRVISHDGVTVWQDLQTRSDAEPDRWRQPHRRKFFNRRRLQQQQQRLRQPHLQQARSSESVKSESPSAVLSIEAVISVREASPKRQSQQRRTVSASNQSGAARVRQASGSGSGGAENAGGFSRLDERLLRKVQQIQRLQAVRMRQQPAARSHTSLPAFNGWQCARGQQQQQQQRQQNHRQLQSLKPSQIPIPINNWPRWLTAQPRTPQQQLNQSKTPSTDTQAWRQQTAANNRASRARRKLPSYMRPYSPMLEYPQPGRLPQRSRWQPQWQPANTGRH</sequence>
<evidence type="ECO:0000256" key="1">
    <source>
        <dbReference type="SAM" id="MobiDB-lite"/>
    </source>
</evidence>
<organism evidence="2 3">
    <name type="scientific">Macrostomum lignano</name>
    <dbReference type="NCBI Taxonomy" id="282301"/>
    <lineage>
        <taxon>Eukaryota</taxon>
        <taxon>Metazoa</taxon>
        <taxon>Spiralia</taxon>
        <taxon>Lophotrochozoa</taxon>
        <taxon>Platyhelminthes</taxon>
        <taxon>Rhabditophora</taxon>
        <taxon>Macrostomorpha</taxon>
        <taxon>Macrostomida</taxon>
        <taxon>Macrostomidae</taxon>
        <taxon>Macrostomum</taxon>
    </lineage>
</organism>
<keyword evidence="3" id="KW-1185">Reference proteome</keyword>
<feature type="region of interest" description="Disordered" evidence="1">
    <location>
        <begin position="145"/>
        <end position="192"/>
    </location>
</feature>
<reference evidence="2 3" key="1">
    <citation type="submission" date="2017-06" db="EMBL/GenBank/DDBJ databases">
        <title>A platform for efficient transgenesis in Macrostomum lignano, a flatworm model organism for stem cell research.</title>
        <authorList>
            <person name="Berezikov E."/>
        </authorList>
    </citation>
    <scope>NUCLEOTIDE SEQUENCE [LARGE SCALE GENOMIC DNA]</scope>
    <source>
        <strain evidence="2">DV1</strain>
        <tissue evidence="2">Whole organism</tissue>
    </source>
</reference>